<dbReference type="AlphaFoldDB" id="A0A1B6EN91"/>
<sequence length="149" mass="17047">MSLYEQNVLHAYAGVCTPHYFPLHPRNPLASRQHHEVSATYKLQSFKRNVKPPTLKERLGKLEDELDRLISLQEATRHQSRLEAEATEEGKQTLNLRPQKCPCTNKMSCTRTLVCARRTTSHCIQETPLPLANITKCLQHINFNLSKGT</sequence>
<evidence type="ECO:0000313" key="1">
    <source>
        <dbReference type="EMBL" id="JAS39366.1"/>
    </source>
</evidence>
<proteinExistence type="predicted"/>
<gene>
    <name evidence="1" type="ORF">g.23390</name>
</gene>
<name>A0A1B6EN91_9HEMI</name>
<accession>A0A1B6EN91</accession>
<organism evidence="1">
    <name type="scientific">Cuerna arida</name>
    <dbReference type="NCBI Taxonomy" id="1464854"/>
    <lineage>
        <taxon>Eukaryota</taxon>
        <taxon>Metazoa</taxon>
        <taxon>Ecdysozoa</taxon>
        <taxon>Arthropoda</taxon>
        <taxon>Hexapoda</taxon>
        <taxon>Insecta</taxon>
        <taxon>Pterygota</taxon>
        <taxon>Neoptera</taxon>
        <taxon>Paraneoptera</taxon>
        <taxon>Hemiptera</taxon>
        <taxon>Auchenorrhyncha</taxon>
        <taxon>Membracoidea</taxon>
        <taxon>Cicadellidae</taxon>
        <taxon>Cicadellinae</taxon>
        <taxon>Proconiini</taxon>
        <taxon>Cuerna</taxon>
    </lineage>
</organism>
<protein>
    <submittedName>
        <fullName evidence="1">Uncharacterized protein</fullName>
    </submittedName>
</protein>
<dbReference type="EMBL" id="GECZ01030403">
    <property type="protein sequence ID" value="JAS39366.1"/>
    <property type="molecule type" value="Transcribed_RNA"/>
</dbReference>
<feature type="non-terminal residue" evidence="1">
    <location>
        <position position="149"/>
    </location>
</feature>
<reference evidence="1" key="1">
    <citation type="submission" date="2015-11" db="EMBL/GenBank/DDBJ databases">
        <title>De novo transcriptome assembly of four potential Pierce s Disease insect vectors from Arizona vineyards.</title>
        <authorList>
            <person name="Tassone E.E."/>
        </authorList>
    </citation>
    <scope>NUCLEOTIDE SEQUENCE</scope>
</reference>